<evidence type="ECO:0000259" key="7">
    <source>
        <dbReference type="Pfam" id="PF00847"/>
    </source>
</evidence>
<keyword evidence="9" id="KW-1185">Reference proteome</keyword>
<gene>
    <name evidence="8" type="ORF">BOVATA_030130</name>
</gene>
<evidence type="ECO:0000256" key="2">
    <source>
        <dbReference type="ARBA" id="ARBA00023015"/>
    </source>
</evidence>
<comment type="subcellular location">
    <subcellularLocation>
        <location evidence="1">Nucleus</location>
    </subcellularLocation>
</comment>
<keyword evidence="2" id="KW-0805">Transcription regulation</keyword>
<evidence type="ECO:0000256" key="5">
    <source>
        <dbReference type="ARBA" id="ARBA00023242"/>
    </source>
</evidence>
<feature type="compositionally biased region" description="Low complexity" evidence="6">
    <location>
        <begin position="900"/>
        <end position="913"/>
    </location>
</feature>
<keyword evidence="4" id="KW-0804">Transcription</keyword>
<feature type="domain" description="AP2/ERF" evidence="7">
    <location>
        <begin position="829"/>
        <end position="880"/>
    </location>
</feature>
<evidence type="ECO:0000256" key="3">
    <source>
        <dbReference type="ARBA" id="ARBA00023125"/>
    </source>
</evidence>
<dbReference type="Pfam" id="PF00847">
    <property type="entry name" value="AP2"/>
    <property type="match status" value="1"/>
</dbReference>
<evidence type="ECO:0000256" key="6">
    <source>
        <dbReference type="SAM" id="MobiDB-lite"/>
    </source>
</evidence>
<dbReference type="OrthoDB" id="348021at2759"/>
<dbReference type="GO" id="GO:0003677">
    <property type="term" value="F:DNA binding"/>
    <property type="evidence" value="ECO:0007669"/>
    <property type="project" value="UniProtKB-KW"/>
</dbReference>
<dbReference type="GO" id="GO:0005634">
    <property type="term" value="C:nucleus"/>
    <property type="evidence" value="ECO:0007669"/>
    <property type="project" value="UniProtKB-SubCell"/>
</dbReference>
<dbReference type="GeneID" id="39875290"/>
<feature type="region of interest" description="Disordered" evidence="6">
    <location>
        <begin position="712"/>
        <end position="759"/>
    </location>
</feature>
<protein>
    <submittedName>
        <fullName evidence="8">Transcription factor with AP2 domain-containing protein</fullName>
    </submittedName>
</protein>
<organism evidence="8 9">
    <name type="scientific">Babesia ovata</name>
    <dbReference type="NCBI Taxonomy" id="189622"/>
    <lineage>
        <taxon>Eukaryota</taxon>
        <taxon>Sar</taxon>
        <taxon>Alveolata</taxon>
        <taxon>Apicomplexa</taxon>
        <taxon>Aconoidasida</taxon>
        <taxon>Piroplasmida</taxon>
        <taxon>Babesiidae</taxon>
        <taxon>Babesia</taxon>
    </lineage>
</organism>
<evidence type="ECO:0000256" key="1">
    <source>
        <dbReference type="ARBA" id="ARBA00004123"/>
    </source>
</evidence>
<evidence type="ECO:0000256" key="4">
    <source>
        <dbReference type="ARBA" id="ARBA00023163"/>
    </source>
</evidence>
<feature type="compositionally biased region" description="Basic residues" evidence="6">
    <location>
        <begin position="914"/>
        <end position="923"/>
    </location>
</feature>
<dbReference type="EMBL" id="BDSA01000003">
    <property type="protein sequence ID" value="GBE61520.1"/>
    <property type="molecule type" value="Genomic_DNA"/>
</dbReference>
<sequence length="933" mass="103712">MAAPGSFLLSRAEVLGVYGDTFYNRVTLVNNVTPLSKSRCWVHQTASDIRDFDDADRAECLCGFHRQGYASCAQRHYVEGRLRHMWDRRSNDEATGLVCFGNTRCVALISNDGVYLFSSMQMCDAGSALSNANASKVSLAHTHGSKDGNIICADCRNAAIASVPTFKDVIGAIKGLLQRGESLNAGLTLMQKFSVGREGYNAESDIYHALERAQDAAKAVGVLEGLIPADERPGSFELGVDSSLIASCNDLAESLISKCRKDLVAVCSSLVGLVNAYCQPPLIVRFRWLRHYMALEYRVEYSADLSNCFFDAISGRYVPDVAQENVVLHEIVQCSQVSLISVEACFRLALGRMSDFLMLRKIFNSKNDSTLSTQIANDAPSYTAADVTPFWWNYYSFSNTLGEGESVTENYSVKRLTRSQILKAHEDGASTPVARKSRNSLEEHFVSTHCVSSDNLAHSCGTTFEAPTSNRKEPRDPHSGEVSNYSLHCKATPTLSNRSLKNPLNENSVGAVSTNEANICFCFKCLDAVSNFGRHFGTRDFRQENRLCTVVLGDAVQSNGLGHIYNGWQLEHWDDYKTTSILRRSIRAAVEASCTLGRAIVSDQRHVKAAIGHSIKILNTALLSTLRLGDFIYSSRNAMEVHIGQQEDPVKEYYDSGEAMEDEGSDDSCSSESTLRDIISNSFVVGNNVFNGLYSTFENDQYIQHDLDETEEAQLHSPPAVIHRSPRRKDTSPSQRRSISNAQHSSIESSVEVNVRQSRKNAREIANSEVYIYDLSERNDALSESAVEDWYESDGSVRSSRRQRNKQSTSSLTEIYGNDEALIPMGPLPIGVYFDASRKLWRCQWRENGKFRTKGFSLGHYSSLCEARRACILFRCQVGNMPVQPEWLNPNYVQVSQLLSKRTTTTSNSTSTPKKSKRKRKAHVGTLEVDPVK</sequence>
<comment type="caution">
    <text evidence="8">The sequence shown here is derived from an EMBL/GenBank/DDBJ whole genome shotgun (WGS) entry which is preliminary data.</text>
</comment>
<dbReference type="VEuPathDB" id="PiroplasmaDB:BOVATA_030130"/>
<reference evidence="8 9" key="1">
    <citation type="journal article" date="2017" name="BMC Genomics">
        <title>Whole-genome assembly of Babesia ovata and comparative genomics between closely related pathogens.</title>
        <authorList>
            <person name="Yamagishi J."/>
            <person name="Asada M."/>
            <person name="Hakimi H."/>
            <person name="Tanaka T.Q."/>
            <person name="Sugimoto C."/>
            <person name="Kawazu S."/>
        </authorList>
    </citation>
    <scope>NUCLEOTIDE SEQUENCE [LARGE SCALE GENOMIC DNA]</scope>
    <source>
        <strain evidence="8 9">Miyake</strain>
    </source>
</reference>
<feature type="region of interest" description="Disordered" evidence="6">
    <location>
        <begin position="462"/>
        <end position="483"/>
    </location>
</feature>
<evidence type="ECO:0000313" key="9">
    <source>
        <dbReference type="Proteomes" id="UP000236319"/>
    </source>
</evidence>
<proteinExistence type="predicted"/>
<name>A0A2H6KET9_9APIC</name>
<keyword evidence="3" id="KW-0238">DNA-binding</keyword>
<feature type="compositionally biased region" description="Basic and acidic residues" evidence="6">
    <location>
        <begin position="470"/>
        <end position="479"/>
    </location>
</feature>
<accession>A0A2H6KET9</accession>
<dbReference type="Gene3D" id="1.20.5.2050">
    <property type="match status" value="1"/>
</dbReference>
<feature type="compositionally biased region" description="Polar residues" evidence="6">
    <location>
        <begin position="732"/>
        <end position="756"/>
    </location>
</feature>
<feature type="region of interest" description="Disordered" evidence="6">
    <location>
        <begin position="899"/>
        <end position="933"/>
    </location>
</feature>
<keyword evidence="5" id="KW-0539">Nucleus</keyword>
<dbReference type="Proteomes" id="UP000236319">
    <property type="component" value="Unassembled WGS sequence"/>
</dbReference>
<dbReference type="GO" id="GO:0003700">
    <property type="term" value="F:DNA-binding transcription factor activity"/>
    <property type="evidence" value="ECO:0007669"/>
    <property type="project" value="InterPro"/>
</dbReference>
<dbReference type="RefSeq" id="XP_028867763.1">
    <property type="nucleotide sequence ID" value="XM_029011930.1"/>
</dbReference>
<dbReference type="InterPro" id="IPR001471">
    <property type="entry name" value="AP2/ERF_dom"/>
</dbReference>
<dbReference type="AlphaFoldDB" id="A0A2H6KET9"/>
<evidence type="ECO:0000313" key="8">
    <source>
        <dbReference type="EMBL" id="GBE61520.1"/>
    </source>
</evidence>